<evidence type="ECO:0008006" key="3">
    <source>
        <dbReference type="Google" id="ProtNLM"/>
    </source>
</evidence>
<gene>
    <name evidence="1" type="ORF">EB1_03850</name>
</gene>
<dbReference type="OrthoDB" id="1260127at2"/>
<dbReference type="AlphaFoldDB" id="A0A511NCR6"/>
<organism evidence="1 2">
    <name type="scientific">Empedobacter brevis NBRC 14943 = ATCC 43319</name>
    <dbReference type="NCBI Taxonomy" id="1218108"/>
    <lineage>
        <taxon>Bacteria</taxon>
        <taxon>Pseudomonadati</taxon>
        <taxon>Bacteroidota</taxon>
        <taxon>Flavobacteriia</taxon>
        <taxon>Flavobacteriales</taxon>
        <taxon>Weeksellaceae</taxon>
        <taxon>Empedobacter</taxon>
    </lineage>
</organism>
<dbReference type="GeneID" id="84648877"/>
<dbReference type="InterPro" id="IPR010921">
    <property type="entry name" value="Trp_repressor/repl_initiator"/>
</dbReference>
<dbReference type="EMBL" id="BJXC01000002">
    <property type="protein sequence ID" value="GEM50595.1"/>
    <property type="molecule type" value="Genomic_DNA"/>
</dbReference>
<name>A0A511NCR6_9FLAO</name>
<dbReference type="Proteomes" id="UP000321245">
    <property type="component" value="Unassembled WGS sequence"/>
</dbReference>
<accession>A0A511NCR6</accession>
<dbReference type="GO" id="GO:0043565">
    <property type="term" value="F:sequence-specific DNA binding"/>
    <property type="evidence" value="ECO:0007669"/>
    <property type="project" value="InterPro"/>
</dbReference>
<evidence type="ECO:0000313" key="1">
    <source>
        <dbReference type="EMBL" id="GEM50595.1"/>
    </source>
</evidence>
<proteinExistence type="predicted"/>
<keyword evidence="2" id="KW-1185">Reference proteome</keyword>
<evidence type="ECO:0000313" key="2">
    <source>
        <dbReference type="Proteomes" id="UP000321245"/>
    </source>
</evidence>
<protein>
    <recommendedName>
        <fullName evidence="3">Transposase</fullName>
    </recommendedName>
</protein>
<reference evidence="1 2" key="1">
    <citation type="submission" date="2019-07" db="EMBL/GenBank/DDBJ databases">
        <title>Whole genome shotgun sequence of Empedobacter brevis NBRC 14943.</title>
        <authorList>
            <person name="Hosoyama A."/>
            <person name="Uohara A."/>
            <person name="Ohji S."/>
            <person name="Ichikawa N."/>
        </authorList>
    </citation>
    <scope>NUCLEOTIDE SEQUENCE [LARGE SCALE GENOMIC DNA]</scope>
    <source>
        <strain evidence="1 2">NBRC 14943</strain>
    </source>
</reference>
<dbReference type="SUPFAM" id="SSF48295">
    <property type="entry name" value="TrpR-like"/>
    <property type="match status" value="1"/>
</dbReference>
<dbReference type="RefSeq" id="WP_019974124.1">
    <property type="nucleotide sequence ID" value="NZ_BJXC01000002.1"/>
</dbReference>
<sequence>MNEKNSPDYRKIYTDIIRDKYPHKLELCLGFLAKKSLTSIDIIQLNTLIFGESKLISEKNQKHKVYTKEDILYMLEFQRKNNLNNNELANYFKLSRNTVTKWRKMFSINYKE</sequence>
<comment type="caution">
    <text evidence="1">The sequence shown here is derived from an EMBL/GenBank/DDBJ whole genome shotgun (WGS) entry which is preliminary data.</text>
</comment>